<reference evidence="2" key="1">
    <citation type="journal article" date="2023" name="G3 (Bethesda)">
        <title>A reference genome for the long-term kleptoplast-retaining sea slug Elysia crispata morphotype clarki.</title>
        <authorList>
            <person name="Eastman K.E."/>
            <person name="Pendleton A.L."/>
            <person name="Shaikh M.A."/>
            <person name="Suttiyut T."/>
            <person name="Ogas R."/>
            <person name="Tomko P."/>
            <person name="Gavelis G."/>
            <person name="Widhalm J.R."/>
            <person name="Wisecaver J.H."/>
        </authorList>
    </citation>
    <scope>NUCLEOTIDE SEQUENCE</scope>
    <source>
        <strain evidence="2">ECLA1</strain>
    </source>
</reference>
<evidence type="ECO:0000256" key="1">
    <source>
        <dbReference type="SAM" id="MobiDB-lite"/>
    </source>
</evidence>
<sequence>MRNIQSRHKRALDFTQHLTFPCQFQDYLFGYAGQLGRISAVQACYYPKNRRILTLFFNKSPWNGPGLLSKAEEKQTRVAVGLSRTSACLFVIHAGGDHHPRYLLRYFPRTRPTRGNKPGTWANLSSEVVVCRQRGHEPAWSPRSPGNPRDMRAGLDPGSGLSSPYLSAAQGQGTLHGCLDQREATPRLRQQRGIESYQPMLSGKLLSKMAAVGDNGRRLRVIYSISPNKEKNQYQFGGDKIAQRGE</sequence>
<comment type="caution">
    <text evidence="2">The sequence shown here is derived from an EMBL/GenBank/DDBJ whole genome shotgun (WGS) entry which is preliminary data.</text>
</comment>
<evidence type="ECO:0000313" key="3">
    <source>
        <dbReference type="Proteomes" id="UP001283361"/>
    </source>
</evidence>
<keyword evidence="3" id="KW-1185">Reference proteome</keyword>
<protein>
    <submittedName>
        <fullName evidence="2">Uncharacterized protein</fullName>
    </submittedName>
</protein>
<accession>A0AAE0ZGI0</accession>
<feature type="region of interest" description="Disordered" evidence="1">
    <location>
        <begin position="135"/>
        <end position="156"/>
    </location>
</feature>
<dbReference type="AlphaFoldDB" id="A0AAE0ZGI0"/>
<organism evidence="2 3">
    <name type="scientific">Elysia crispata</name>
    <name type="common">lettuce slug</name>
    <dbReference type="NCBI Taxonomy" id="231223"/>
    <lineage>
        <taxon>Eukaryota</taxon>
        <taxon>Metazoa</taxon>
        <taxon>Spiralia</taxon>
        <taxon>Lophotrochozoa</taxon>
        <taxon>Mollusca</taxon>
        <taxon>Gastropoda</taxon>
        <taxon>Heterobranchia</taxon>
        <taxon>Euthyneura</taxon>
        <taxon>Panpulmonata</taxon>
        <taxon>Sacoglossa</taxon>
        <taxon>Placobranchoidea</taxon>
        <taxon>Plakobranchidae</taxon>
        <taxon>Elysia</taxon>
    </lineage>
</organism>
<name>A0AAE0ZGI0_9GAST</name>
<gene>
    <name evidence="2" type="ORF">RRG08_036743</name>
</gene>
<dbReference type="EMBL" id="JAWDGP010003984">
    <property type="protein sequence ID" value="KAK3768999.1"/>
    <property type="molecule type" value="Genomic_DNA"/>
</dbReference>
<evidence type="ECO:0000313" key="2">
    <source>
        <dbReference type="EMBL" id="KAK3768999.1"/>
    </source>
</evidence>
<proteinExistence type="predicted"/>
<dbReference type="Proteomes" id="UP001283361">
    <property type="component" value="Unassembled WGS sequence"/>
</dbReference>